<dbReference type="InterPro" id="IPR050491">
    <property type="entry name" value="AmpC-like"/>
</dbReference>
<proteinExistence type="predicted"/>
<feature type="domain" description="Beta-lactamase-related" evidence="1">
    <location>
        <begin position="2"/>
        <end position="155"/>
    </location>
</feature>
<evidence type="ECO:0000259" key="1">
    <source>
        <dbReference type="Pfam" id="PF00144"/>
    </source>
</evidence>
<gene>
    <name evidence="2" type="ORF">C9994_05210</name>
</gene>
<organism evidence="2 3">
    <name type="scientific">Marivirga lumbricoides</name>
    <dbReference type="NCBI Taxonomy" id="1046115"/>
    <lineage>
        <taxon>Bacteria</taxon>
        <taxon>Pseudomonadati</taxon>
        <taxon>Bacteroidota</taxon>
        <taxon>Cytophagia</taxon>
        <taxon>Cytophagales</taxon>
        <taxon>Marivirgaceae</taxon>
        <taxon>Marivirga</taxon>
    </lineage>
</organism>
<dbReference type="EMBL" id="PYVU01000031">
    <property type="protein sequence ID" value="PTB96922.1"/>
    <property type="molecule type" value="Genomic_DNA"/>
</dbReference>
<dbReference type="PANTHER" id="PTHR46825:SF9">
    <property type="entry name" value="BETA-LACTAMASE-RELATED DOMAIN-CONTAINING PROTEIN"/>
    <property type="match status" value="1"/>
</dbReference>
<sequence length="178" mass="20070">MAYLIEVSSGVSYQNFLETYIFDPLEMTNTSFEYDKSNTNNATLYYDKNTPLPVYGLESFPDGGLRTSNEDMMKYMLAMIAGQRGEESLLFKESYYDLLFAETSSNYSIFWDIDPGVNAFGHSGGDPGISSEFHFSGPGNAGFFILSNYDGVSSDKHYEHYDAVMDDINESINMFFSN</sequence>
<dbReference type="Gene3D" id="3.40.710.10">
    <property type="entry name" value="DD-peptidase/beta-lactamase superfamily"/>
    <property type="match status" value="1"/>
</dbReference>
<dbReference type="Pfam" id="PF00144">
    <property type="entry name" value="Beta-lactamase"/>
    <property type="match status" value="1"/>
</dbReference>
<name>A0A2T4DSZ0_9BACT</name>
<dbReference type="SUPFAM" id="SSF56601">
    <property type="entry name" value="beta-lactamase/transpeptidase-like"/>
    <property type="match status" value="1"/>
</dbReference>
<comment type="caution">
    <text evidence="2">The sequence shown here is derived from an EMBL/GenBank/DDBJ whole genome shotgun (WGS) entry which is preliminary data.</text>
</comment>
<evidence type="ECO:0000313" key="2">
    <source>
        <dbReference type="EMBL" id="PTB96922.1"/>
    </source>
</evidence>
<dbReference type="InterPro" id="IPR001466">
    <property type="entry name" value="Beta-lactam-related"/>
</dbReference>
<dbReference type="InterPro" id="IPR012338">
    <property type="entry name" value="Beta-lactam/transpept-like"/>
</dbReference>
<reference evidence="2 3" key="1">
    <citation type="submission" date="2018-03" db="EMBL/GenBank/DDBJ databases">
        <title>Cross-interface Injection: A General Nanoliter Liquid Handling Method Applied to Single Cells Genome Amplification Automated Nanoliter Liquid Handling Applied to Single Cell Multiple Displacement Amplification.</title>
        <authorList>
            <person name="Yun J."/>
            <person name="Xu P."/>
            <person name="Xu J."/>
            <person name="Dai X."/>
            <person name="Wang Y."/>
            <person name="Zheng X."/>
            <person name="Cao C."/>
            <person name="Yi Q."/>
            <person name="Zhu Y."/>
            <person name="Wang L."/>
            <person name="Dong Z."/>
            <person name="Huang Y."/>
            <person name="Huang L."/>
            <person name="Du W."/>
        </authorList>
    </citation>
    <scope>NUCLEOTIDE SEQUENCE [LARGE SCALE GENOMIC DNA]</scope>
    <source>
        <strain evidence="2 3">Z-D1-2</strain>
    </source>
</reference>
<evidence type="ECO:0000313" key="3">
    <source>
        <dbReference type="Proteomes" id="UP000240608"/>
    </source>
</evidence>
<accession>A0A2T4DSZ0</accession>
<dbReference type="Proteomes" id="UP000240608">
    <property type="component" value="Unassembled WGS sequence"/>
</dbReference>
<protein>
    <recommendedName>
        <fullName evidence="1">Beta-lactamase-related domain-containing protein</fullName>
    </recommendedName>
</protein>
<dbReference type="PANTHER" id="PTHR46825">
    <property type="entry name" value="D-ALANYL-D-ALANINE-CARBOXYPEPTIDASE/ENDOPEPTIDASE AMPH"/>
    <property type="match status" value="1"/>
</dbReference>
<dbReference type="AlphaFoldDB" id="A0A2T4DSZ0"/>